<dbReference type="SFLD" id="SFLDG01060">
    <property type="entry name" value="BATS_domain_containing"/>
    <property type="match status" value="1"/>
</dbReference>
<keyword evidence="6 14" id="KW-0808">Transferase</keyword>
<comment type="catalytic activity">
    <reaction evidence="13 14">
        <text>(4R,5S)-dethiobiotin + (sulfur carrier)-SH + 2 reduced [2Fe-2S]-[ferredoxin] + 2 S-adenosyl-L-methionine = (sulfur carrier)-H + biotin + 2 5'-deoxyadenosine + 2 L-methionine + 2 oxidized [2Fe-2S]-[ferredoxin]</text>
        <dbReference type="Rhea" id="RHEA:22060"/>
        <dbReference type="Rhea" id="RHEA-COMP:10000"/>
        <dbReference type="Rhea" id="RHEA-COMP:10001"/>
        <dbReference type="Rhea" id="RHEA-COMP:14737"/>
        <dbReference type="Rhea" id="RHEA-COMP:14739"/>
        <dbReference type="ChEBI" id="CHEBI:17319"/>
        <dbReference type="ChEBI" id="CHEBI:29917"/>
        <dbReference type="ChEBI" id="CHEBI:33737"/>
        <dbReference type="ChEBI" id="CHEBI:33738"/>
        <dbReference type="ChEBI" id="CHEBI:57586"/>
        <dbReference type="ChEBI" id="CHEBI:57844"/>
        <dbReference type="ChEBI" id="CHEBI:59789"/>
        <dbReference type="ChEBI" id="CHEBI:64428"/>
        <dbReference type="ChEBI" id="CHEBI:149473"/>
        <dbReference type="EC" id="2.8.1.6"/>
    </reaction>
</comment>
<dbReference type="SMART" id="SM00876">
    <property type="entry name" value="BATS"/>
    <property type="match status" value="1"/>
</dbReference>
<comment type="function">
    <text evidence="14">Catalyzes the conversion of dethiobiotin (DTB) to biotin by the insertion of a sulfur atom into dethiobiotin via a radical-based mechanism.</text>
</comment>
<keyword evidence="11 14" id="KW-0408">Iron</keyword>
<keyword evidence="5 14" id="KW-0004">4Fe-4S</keyword>
<keyword evidence="9 14" id="KW-0479">Metal-binding</keyword>
<dbReference type="InterPro" id="IPR013785">
    <property type="entry name" value="Aldolase_TIM"/>
</dbReference>
<dbReference type="PROSITE" id="PS51918">
    <property type="entry name" value="RADICAL_SAM"/>
    <property type="match status" value="1"/>
</dbReference>
<dbReference type="InterPro" id="IPR058240">
    <property type="entry name" value="rSAM_sf"/>
</dbReference>
<dbReference type="GO" id="GO:0051539">
    <property type="term" value="F:4 iron, 4 sulfur cluster binding"/>
    <property type="evidence" value="ECO:0007669"/>
    <property type="project" value="UniProtKB-KW"/>
</dbReference>
<comment type="cofactor">
    <cofactor evidence="14">
        <name>[2Fe-2S] cluster</name>
        <dbReference type="ChEBI" id="CHEBI:190135"/>
    </cofactor>
    <text evidence="14">Binds 1 [2Fe-2S] cluster. The cluster is coordinated with 3 cysteines and 1 arginine.</text>
</comment>
<reference evidence="17 18" key="1">
    <citation type="submission" date="2020-08" db="EMBL/GenBank/DDBJ databases">
        <title>Genomic Encyclopedia of Type Strains, Phase IV (KMG-IV): sequencing the most valuable type-strain genomes for metagenomic binning, comparative biology and taxonomic classification.</title>
        <authorList>
            <person name="Goeker M."/>
        </authorList>
    </citation>
    <scope>NUCLEOTIDE SEQUENCE [LARGE SCALE GENOMIC DNA]</scope>
    <source>
        <strain evidence="17 18">DSM 103725</strain>
    </source>
</reference>
<gene>
    <name evidence="14" type="primary">bioB</name>
    <name evidence="17" type="ORF">HNQ40_000888</name>
</gene>
<dbReference type="Pfam" id="PF06968">
    <property type="entry name" value="BATS"/>
    <property type="match status" value="1"/>
</dbReference>
<dbReference type="InterPro" id="IPR002684">
    <property type="entry name" value="Biotin_synth/BioAB"/>
</dbReference>
<dbReference type="RefSeq" id="WP_184676681.1">
    <property type="nucleotide sequence ID" value="NZ_JACHGY010000001.1"/>
</dbReference>
<feature type="binding site" evidence="14 15">
    <location>
        <position position="71"/>
    </location>
    <ligand>
        <name>[4Fe-4S] cluster</name>
        <dbReference type="ChEBI" id="CHEBI:49883"/>
        <note>4Fe-4S-S-AdoMet</note>
    </ligand>
</feature>
<comment type="cofactor">
    <cofactor evidence="15">
        <name>[2Fe-2S] cluster</name>
        <dbReference type="ChEBI" id="CHEBI:190135"/>
    </cofactor>
    <text evidence="15">Binds 1 [2Fe-2S] cluster. The cluster is coordinated with 3 cysteines and 1 arginine.</text>
</comment>
<dbReference type="NCBIfam" id="TIGR00433">
    <property type="entry name" value="bioB"/>
    <property type="match status" value="1"/>
</dbReference>
<dbReference type="GO" id="GO:0009102">
    <property type="term" value="P:biotin biosynthetic process"/>
    <property type="evidence" value="ECO:0007669"/>
    <property type="project" value="UniProtKB-UniRule"/>
</dbReference>
<proteinExistence type="inferred from homology"/>
<dbReference type="EMBL" id="JACHGY010000001">
    <property type="protein sequence ID" value="MBB6429082.1"/>
    <property type="molecule type" value="Genomic_DNA"/>
</dbReference>
<dbReference type="InterPro" id="IPR010722">
    <property type="entry name" value="BATS_dom"/>
</dbReference>
<keyword evidence="8 14" id="KW-0001">2Fe-2S</keyword>
<sequence>MDFAFYQQLADDALNDVEPSEELCLRLLTDESLQLMPLLNAAYAVRHAHFGNQVQVHILNNAQNGRCPEDCSYCTQAKTSDADIEPYPIKNEEEVLGEAERAYNAGAHRYCMVFSGRGPTAKRTDQLAGYIKAVKEKFPSLEVCVSAGLLDDEKAKVLKEAGLDRLNHNLNTSRDNYGKICTTHTYDDRLNTLLSAKRAGLETCSGLIAGMGETPEELIEVAKTLASVNAESIPVNFLLPFEGNVLPGTPEDAKQLTPEYCLRILCMFRLTNPRADVRCAAGREFHLRSLEAMCLYPANSLFLDGYLNGQGAERRRTYQMIQDAGFAIVSDQPLEDLLEEIPADADPNAKISELTRDGVQIKSMDQLRPAMPVKS</sequence>
<dbReference type="PANTHER" id="PTHR22976">
    <property type="entry name" value="BIOTIN SYNTHASE"/>
    <property type="match status" value="1"/>
</dbReference>
<evidence type="ECO:0000256" key="4">
    <source>
        <dbReference type="ARBA" id="ARBA00012236"/>
    </source>
</evidence>
<dbReference type="SFLD" id="SFLDG01278">
    <property type="entry name" value="biotin_synthase_like"/>
    <property type="match status" value="1"/>
</dbReference>
<dbReference type="Gene3D" id="3.20.20.70">
    <property type="entry name" value="Aldolase class I"/>
    <property type="match status" value="1"/>
</dbReference>
<dbReference type="GO" id="GO:0004076">
    <property type="term" value="F:biotin synthase activity"/>
    <property type="evidence" value="ECO:0007669"/>
    <property type="project" value="UniProtKB-UniRule"/>
</dbReference>
<evidence type="ECO:0000256" key="12">
    <source>
        <dbReference type="ARBA" id="ARBA00023014"/>
    </source>
</evidence>
<dbReference type="HAMAP" id="MF_01694">
    <property type="entry name" value="BioB"/>
    <property type="match status" value="1"/>
</dbReference>
<dbReference type="AlphaFoldDB" id="A0A7X0H4W1"/>
<accession>A0A7X0H4W1</accession>
<evidence type="ECO:0000256" key="7">
    <source>
        <dbReference type="ARBA" id="ARBA00022691"/>
    </source>
</evidence>
<comment type="pathway">
    <text evidence="1 14">Cofactor biosynthesis; biotin biosynthesis; biotin from 7,8-diaminononanoate: step 2/2.</text>
</comment>
<evidence type="ECO:0000256" key="2">
    <source>
        <dbReference type="ARBA" id="ARBA00010765"/>
    </source>
</evidence>
<evidence type="ECO:0000256" key="3">
    <source>
        <dbReference type="ARBA" id="ARBA00011738"/>
    </source>
</evidence>
<dbReference type="SMART" id="SM00729">
    <property type="entry name" value="Elp3"/>
    <property type="match status" value="1"/>
</dbReference>
<evidence type="ECO:0000256" key="11">
    <source>
        <dbReference type="ARBA" id="ARBA00023004"/>
    </source>
</evidence>
<feature type="binding site" evidence="14 15">
    <location>
        <position position="111"/>
    </location>
    <ligand>
        <name>[2Fe-2S] cluster</name>
        <dbReference type="ChEBI" id="CHEBI:190135"/>
    </ligand>
</feature>
<evidence type="ECO:0000313" key="18">
    <source>
        <dbReference type="Proteomes" id="UP000541810"/>
    </source>
</evidence>
<feature type="binding site" evidence="14 15">
    <location>
        <position position="278"/>
    </location>
    <ligand>
        <name>[2Fe-2S] cluster</name>
        <dbReference type="ChEBI" id="CHEBI:190135"/>
    </ligand>
</feature>
<dbReference type="SUPFAM" id="SSF102114">
    <property type="entry name" value="Radical SAM enzymes"/>
    <property type="match status" value="1"/>
</dbReference>
<dbReference type="InterPro" id="IPR024177">
    <property type="entry name" value="Biotin_synthase"/>
</dbReference>
<evidence type="ECO:0000256" key="8">
    <source>
        <dbReference type="ARBA" id="ARBA00022714"/>
    </source>
</evidence>
<dbReference type="UniPathway" id="UPA00078">
    <property type="reaction ID" value="UER00162"/>
</dbReference>
<evidence type="ECO:0000256" key="10">
    <source>
        <dbReference type="ARBA" id="ARBA00022756"/>
    </source>
</evidence>
<evidence type="ECO:0000256" key="5">
    <source>
        <dbReference type="ARBA" id="ARBA00022485"/>
    </source>
</evidence>
<evidence type="ECO:0000259" key="16">
    <source>
        <dbReference type="PROSITE" id="PS51918"/>
    </source>
</evidence>
<evidence type="ECO:0000256" key="9">
    <source>
        <dbReference type="ARBA" id="ARBA00022723"/>
    </source>
</evidence>
<feature type="binding site" evidence="14 15">
    <location>
        <position position="204"/>
    </location>
    <ligand>
        <name>[2Fe-2S] cluster</name>
        <dbReference type="ChEBI" id="CHEBI:190135"/>
    </ligand>
</feature>
<evidence type="ECO:0000313" key="17">
    <source>
        <dbReference type="EMBL" id="MBB6429082.1"/>
    </source>
</evidence>
<evidence type="ECO:0000256" key="6">
    <source>
        <dbReference type="ARBA" id="ARBA00022679"/>
    </source>
</evidence>
<dbReference type="Proteomes" id="UP000541810">
    <property type="component" value="Unassembled WGS sequence"/>
</dbReference>
<comment type="similarity">
    <text evidence="2 14">Belongs to the radical SAM superfamily. Biotin synthase family.</text>
</comment>
<feature type="domain" description="Radical SAM core" evidence="16">
    <location>
        <begin position="52"/>
        <end position="274"/>
    </location>
</feature>
<dbReference type="PANTHER" id="PTHR22976:SF2">
    <property type="entry name" value="BIOTIN SYNTHASE, MITOCHONDRIAL"/>
    <property type="match status" value="1"/>
</dbReference>
<dbReference type="PIRSF" id="PIRSF001619">
    <property type="entry name" value="Biotin_synth"/>
    <property type="match status" value="1"/>
</dbReference>
<name>A0A7X0H4W1_9BACT</name>
<evidence type="ECO:0000256" key="15">
    <source>
        <dbReference type="PIRSR" id="PIRSR001619-1"/>
    </source>
</evidence>
<dbReference type="GO" id="GO:0051537">
    <property type="term" value="F:2 iron, 2 sulfur cluster binding"/>
    <property type="evidence" value="ECO:0007669"/>
    <property type="project" value="UniProtKB-KW"/>
</dbReference>
<comment type="cofactor">
    <cofactor evidence="14 15">
        <name>[4Fe-4S] cluster</name>
        <dbReference type="ChEBI" id="CHEBI:49883"/>
    </cofactor>
    <text evidence="14 15">Binds 1 [4Fe-4S] cluster. The cluster is coordinated with 3 cysteines and an exchangeable S-adenosyl-L-methionine.</text>
</comment>
<keyword evidence="12 14" id="KW-0411">Iron-sulfur</keyword>
<organism evidence="17 18">
    <name type="scientific">Algisphaera agarilytica</name>
    <dbReference type="NCBI Taxonomy" id="1385975"/>
    <lineage>
        <taxon>Bacteria</taxon>
        <taxon>Pseudomonadati</taxon>
        <taxon>Planctomycetota</taxon>
        <taxon>Phycisphaerae</taxon>
        <taxon>Phycisphaerales</taxon>
        <taxon>Phycisphaeraceae</taxon>
        <taxon>Algisphaera</taxon>
    </lineage>
</organism>
<dbReference type="InterPro" id="IPR006638">
    <property type="entry name" value="Elp3/MiaA/NifB-like_rSAM"/>
</dbReference>
<dbReference type="CDD" id="cd01335">
    <property type="entry name" value="Radical_SAM"/>
    <property type="match status" value="1"/>
</dbReference>
<comment type="caution">
    <text evidence="17">The sequence shown here is derived from an EMBL/GenBank/DDBJ whole genome shotgun (WGS) entry which is preliminary data.</text>
</comment>
<feature type="binding site" evidence="14 15">
    <location>
        <position position="67"/>
    </location>
    <ligand>
        <name>[4Fe-4S] cluster</name>
        <dbReference type="ChEBI" id="CHEBI:49883"/>
        <note>4Fe-4S-S-AdoMet</note>
    </ligand>
</feature>
<keyword evidence="18" id="KW-1185">Reference proteome</keyword>
<evidence type="ECO:0000256" key="13">
    <source>
        <dbReference type="ARBA" id="ARBA00051157"/>
    </source>
</evidence>
<keyword evidence="10 14" id="KW-0093">Biotin biosynthesis</keyword>
<dbReference type="InterPro" id="IPR007197">
    <property type="entry name" value="rSAM"/>
</dbReference>
<dbReference type="SFLD" id="SFLDS00029">
    <property type="entry name" value="Radical_SAM"/>
    <property type="match status" value="1"/>
</dbReference>
<dbReference type="FunFam" id="3.20.20.70:FF:000026">
    <property type="entry name" value="Biotin synthase"/>
    <property type="match status" value="1"/>
</dbReference>
<dbReference type="GO" id="GO:0005506">
    <property type="term" value="F:iron ion binding"/>
    <property type="evidence" value="ECO:0007669"/>
    <property type="project" value="UniProtKB-UniRule"/>
</dbReference>
<comment type="subunit">
    <text evidence="3 14">Homodimer.</text>
</comment>
<feature type="binding site" evidence="14 15">
    <location>
        <position position="74"/>
    </location>
    <ligand>
        <name>[4Fe-4S] cluster</name>
        <dbReference type="ChEBI" id="CHEBI:49883"/>
        <note>4Fe-4S-S-AdoMet</note>
    </ligand>
</feature>
<evidence type="ECO:0000256" key="14">
    <source>
        <dbReference type="HAMAP-Rule" id="MF_01694"/>
    </source>
</evidence>
<dbReference type="EC" id="2.8.1.6" evidence="4 14"/>
<protein>
    <recommendedName>
        <fullName evidence="4 14">Biotin synthase</fullName>
        <ecNumber evidence="4 14">2.8.1.6</ecNumber>
    </recommendedName>
</protein>
<keyword evidence="7 14" id="KW-0949">S-adenosyl-L-methionine</keyword>
<dbReference type="Pfam" id="PF04055">
    <property type="entry name" value="Radical_SAM"/>
    <property type="match status" value="1"/>
</dbReference>
<feature type="binding site" evidence="14 15">
    <location>
        <position position="144"/>
    </location>
    <ligand>
        <name>[2Fe-2S] cluster</name>
        <dbReference type="ChEBI" id="CHEBI:190135"/>
    </ligand>
</feature>
<evidence type="ECO:0000256" key="1">
    <source>
        <dbReference type="ARBA" id="ARBA00004942"/>
    </source>
</evidence>